<evidence type="ECO:0000256" key="4">
    <source>
        <dbReference type="ARBA" id="ARBA00023242"/>
    </source>
</evidence>
<evidence type="ECO:0000256" key="6">
    <source>
        <dbReference type="SAM" id="MobiDB-lite"/>
    </source>
</evidence>
<reference evidence="7 8" key="1">
    <citation type="journal article" date="2023" name="Nucleic Acids Res.">
        <title>The hologenome of Daphnia magna reveals possible DNA methylation and microbiome-mediated evolution of the host genome.</title>
        <authorList>
            <person name="Chaturvedi A."/>
            <person name="Li X."/>
            <person name="Dhandapani V."/>
            <person name="Marshall H."/>
            <person name="Kissane S."/>
            <person name="Cuenca-Cambronero M."/>
            <person name="Asole G."/>
            <person name="Calvet F."/>
            <person name="Ruiz-Romero M."/>
            <person name="Marangio P."/>
            <person name="Guigo R."/>
            <person name="Rago D."/>
            <person name="Mirbahai L."/>
            <person name="Eastwood N."/>
            <person name="Colbourne J.K."/>
            <person name="Zhou J."/>
            <person name="Mallon E."/>
            <person name="Orsini L."/>
        </authorList>
    </citation>
    <scope>NUCLEOTIDE SEQUENCE [LARGE SCALE GENOMIC DNA]</scope>
    <source>
        <strain evidence="7">LRV0_1</strain>
    </source>
</reference>
<keyword evidence="8" id="KW-1185">Reference proteome</keyword>
<evidence type="ECO:0000256" key="5">
    <source>
        <dbReference type="ARBA" id="ARBA00032748"/>
    </source>
</evidence>
<comment type="similarity">
    <text evidence="2">Belongs to the AROS family.</text>
</comment>
<evidence type="ECO:0000256" key="1">
    <source>
        <dbReference type="ARBA" id="ARBA00004604"/>
    </source>
</evidence>
<evidence type="ECO:0000256" key="2">
    <source>
        <dbReference type="ARBA" id="ARBA00007318"/>
    </source>
</evidence>
<dbReference type="Pfam" id="PF15684">
    <property type="entry name" value="AROS"/>
    <property type="match status" value="1"/>
</dbReference>
<dbReference type="PANTHER" id="PTHR31454:SF2">
    <property type="entry name" value="ACTIVE REGULATOR OF SIRT1"/>
    <property type="match status" value="1"/>
</dbReference>
<protein>
    <recommendedName>
        <fullName evidence="3">Active regulator of SIRT1</fullName>
    </recommendedName>
    <alternativeName>
        <fullName evidence="5">40S ribosomal protein S19-binding protein 1</fullName>
    </alternativeName>
</protein>
<comment type="subcellular location">
    <subcellularLocation>
        <location evidence="1">Nucleus</location>
        <location evidence="1">Nucleolus</location>
    </subcellularLocation>
</comment>
<feature type="region of interest" description="Disordered" evidence="6">
    <location>
        <begin position="16"/>
        <end position="44"/>
    </location>
</feature>
<dbReference type="EMBL" id="JAOYFB010000037">
    <property type="protein sequence ID" value="KAK4023416.1"/>
    <property type="molecule type" value="Genomic_DNA"/>
</dbReference>
<keyword evidence="4" id="KW-0539">Nucleus</keyword>
<dbReference type="PRINTS" id="PR02029">
    <property type="entry name" value="ACTREGSIRT1"/>
</dbReference>
<evidence type="ECO:0000313" key="7">
    <source>
        <dbReference type="EMBL" id="KAK4023416.1"/>
    </source>
</evidence>
<dbReference type="InterPro" id="IPR023262">
    <property type="entry name" value="AROS"/>
</dbReference>
<sequence length="136" mass="16039">MSTSLLKKSLRLFEDDEKREKSVKKKPSQRKAERVIRKSSTAVKKQATLKDRKVKSAIELFVKKHPKQDRTLENLALLEKLSHKKTITEESANKIFSYQLRKQHKAIEKTPKKKDNSTVFTEEDFLKFEQEYFVKA</sequence>
<evidence type="ECO:0000313" key="8">
    <source>
        <dbReference type="Proteomes" id="UP001234178"/>
    </source>
</evidence>
<evidence type="ECO:0000256" key="3">
    <source>
        <dbReference type="ARBA" id="ARBA00016855"/>
    </source>
</evidence>
<dbReference type="PANTHER" id="PTHR31454">
    <property type="entry name" value="ACTIVE REGULATOR OF SIRT1"/>
    <property type="match status" value="1"/>
</dbReference>
<proteinExistence type="inferred from homology"/>
<dbReference type="Proteomes" id="UP001234178">
    <property type="component" value="Unassembled WGS sequence"/>
</dbReference>
<comment type="caution">
    <text evidence="7">The sequence shown here is derived from an EMBL/GenBank/DDBJ whole genome shotgun (WGS) entry which is preliminary data.</text>
</comment>
<name>A0ABR0AE60_9CRUS</name>
<accession>A0ABR0AE60</accession>
<organism evidence="7 8">
    <name type="scientific">Daphnia magna</name>
    <dbReference type="NCBI Taxonomy" id="35525"/>
    <lineage>
        <taxon>Eukaryota</taxon>
        <taxon>Metazoa</taxon>
        <taxon>Ecdysozoa</taxon>
        <taxon>Arthropoda</taxon>
        <taxon>Crustacea</taxon>
        <taxon>Branchiopoda</taxon>
        <taxon>Diplostraca</taxon>
        <taxon>Cladocera</taxon>
        <taxon>Anomopoda</taxon>
        <taxon>Daphniidae</taxon>
        <taxon>Daphnia</taxon>
    </lineage>
</organism>
<gene>
    <name evidence="7" type="ORF">OUZ56_008828</name>
</gene>